<comment type="subcellular location">
    <subcellularLocation>
        <location evidence="1">Cytoplasm</location>
    </subcellularLocation>
</comment>
<dbReference type="PANTHER" id="PTHR38040">
    <property type="entry name" value="UBIQUINONE BIOSYNTHESIS ACCESSORY FACTOR UBIK"/>
    <property type="match status" value="1"/>
</dbReference>
<comment type="caution">
    <text evidence="2">The sequence shown here is derived from an EMBL/GenBank/DDBJ whole genome shotgun (WGS) entry which is preliminary data.</text>
</comment>
<dbReference type="Proteomes" id="UP000316688">
    <property type="component" value="Unassembled WGS sequence"/>
</dbReference>
<dbReference type="GO" id="GO:0005829">
    <property type="term" value="C:cytosol"/>
    <property type="evidence" value="ECO:0007669"/>
    <property type="project" value="TreeGrafter"/>
</dbReference>
<reference evidence="2 3" key="1">
    <citation type="submission" date="2019-07" db="EMBL/GenBank/DDBJ databases">
        <title>Reclasification of Spiribacter aquaticus.</title>
        <authorList>
            <person name="Leon M.J."/>
            <person name="Sanchez-Porro C."/>
            <person name="Ventosa A."/>
        </authorList>
    </citation>
    <scope>NUCLEOTIDE SEQUENCE [LARGE SCALE GENOMIC DNA]</scope>
    <source>
        <strain evidence="2 3">SP30</strain>
    </source>
</reference>
<dbReference type="InterPro" id="IPR007475">
    <property type="entry name" value="UbiK"/>
</dbReference>
<gene>
    <name evidence="1" type="primary">ubiK</name>
    <name evidence="2" type="ORF">FPL11_02300</name>
</gene>
<dbReference type="AlphaFoldDB" id="A0A557RMX7"/>
<keyword evidence="3" id="KW-1185">Reference proteome</keyword>
<dbReference type="NCBIfam" id="NF047835">
    <property type="entry name" value="UbiqAccUbiK"/>
    <property type="match status" value="1"/>
</dbReference>
<comment type="function">
    <text evidence="1">Required for efficient ubiquinone (coenzyme Q) biosynthesis. UbiK is probably an accessory factor of Ubi enzymes and facilitates ubiquinone biosynthesis by acting as an assembly factor, a targeting factor, or both.</text>
</comment>
<dbReference type="Pfam" id="PF04380">
    <property type="entry name" value="BMFP"/>
    <property type="match status" value="1"/>
</dbReference>
<name>A0A557RMX7_9GAMM</name>
<proteinExistence type="inferred from homology"/>
<evidence type="ECO:0000256" key="1">
    <source>
        <dbReference type="HAMAP-Rule" id="MF_02216"/>
    </source>
</evidence>
<keyword evidence="1" id="KW-0831">Ubiquinone biosynthesis</keyword>
<evidence type="ECO:0000313" key="2">
    <source>
        <dbReference type="EMBL" id="TVO66534.1"/>
    </source>
</evidence>
<dbReference type="UniPathway" id="UPA00232"/>
<dbReference type="PANTHER" id="PTHR38040:SF1">
    <property type="entry name" value="UBIQUINONE BIOSYNTHESIS ACCESSORY FACTOR UBIK"/>
    <property type="match status" value="1"/>
</dbReference>
<sequence>MLDPKQLDDMAKRFSENLPSGLRDFQAEVEKNARVALQSTFSRMELVTREEFDAQAKVLARTRERLEAMEARVAALEGTPATGEAAQPDDAAD</sequence>
<evidence type="ECO:0000313" key="3">
    <source>
        <dbReference type="Proteomes" id="UP000316688"/>
    </source>
</evidence>
<protein>
    <recommendedName>
        <fullName evidence="1">Ubiquinone biosynthesis accessory factor UbiK</fullName>
    </recommendedName>
</protein>
<keyword evidence="1" id="KW-0175">Coiled coil</keyword>
<accession>A0A557RMX7</accession>
<comment type="pathway">
    <text evidence="1">Cofactor biosynthesis; ubiquinone biosynthesis.</text>
</comment>
<feature type="coiled-coil region" evidence="1">
    <location>
        <begin position="49"/>
        <end position="79"/>
    </location>
</feature>
<dbReference type="EMBL" id="VMKP01000001">
    <property type="protein sequence ID" value="TVO66534.1"/>
    <property type="molecule type" value="Genomic_DNA"/>
</dbReference>
<organism evidence="2 3">
    <name type="scientific">Spiribacter aquaticus</name>
    <dbReference type="NCBI Taxonomy" id="1935996"/>
    <lineage>
        <taxon>Bacteria</taxon>
        <taxon>Pseudomonadati</taxon>
        <taxon>Pseudomonadota</taxon>
        <taxon>Gammaproteobacteria</taxon>
        <taxon>Chromatiales</taxon>
        <taxon>Ectothiorhodospiraceae</taxon>
        <taxon>Spiribacter</taxon>
    </lineage>
</organism>
<comment type="similarity">
    <text evidence="1">Belongs to the UbiK family.</text>
</comment>
<dbReference type="GO" id="GO:0006744">
    <property type="term" value="P:ubiquinone biosynthetic process"/>
    <property type="evidence" value="ECO:0007669"/>
    <property type="project" value="UniProtKB-UniRule"/>
</dbReference>
<dbReference type="RefSeq" id="WP_069133918.1">
    <property type="nucleotide sequence ID" value="NZ_VMKP01000001.1"/>
</dbReference>
<dbReference type="HAMAP" id="MF_02216">
    <property type="entry name" value="UbiK"/>
    <property type="match status" value="1"/>
</dbReference>
<keyword evidence="1" id="KW-0963">Cytoplasm</keyword>